<reference evidence="2" key="2">
    <citation type="journal article" date="2023" name="IMA Fungus">
        <title>Comparative genomic study of the Penicillium genus elucidates a diverse pangenome and 15 lateral gene transfer events.</title>
        <authorList>
            <person name="Petersen C."/>
            <person name="Sorensen T."/>
            <person name="Nielsen M.R."/>
            <person name="Sondergaard T.E."/>
            <person name="Sorensen J.L."/>
            <person name="Fitzpatrick D.A."/>
            <person name="Frisvad J.C."/>
            <person name="Nielsen K.L."/>
        </authorList>
    </citation>
    <scope>NUCLEOTIDE SEQUENCE</scope>
    <source>
        <strain evidence="2">IBT 26290</strain>
    </source>
</reference>
<dbReference type="RefSeq" id="XP_056540320.1">
    <property type="nucleotide sequence ID" value="XM_056690555.1"/>
</dbReference>
<dbReference type="EMBL" id="JAPQKN010000006">
    <property type="protein sequence ID" value="KAJ5157331.1"/>
    <property type="molecule type" value="Genomic_DNA"/>
</dbReference>
<feature type="region of interest" description="Disordered" evidence="1">
    <location>
        <begin position="1"/>
        <end position="114"/>
    </location>
</feature>
<sequence length="222" mass="24862">MDLSSLEGPPLADFTAPRIQEPQSPQAGAHYDLSKLLPARTASADPTAPGQLRQRLSHSQASGSTNPFWNDGPLRRTPAQKGRRCPSNELLPGRNTGTDPVREPRPRSPSVNPYQYTECRVPRRSRSAPLIWLENEELWVVTDGWPASRSPTRRSQPPRLEISTAERGTMPVDDDLDRLAVSPPPSYDSHCFRPAHVTRQQHGMESRWGAVARRMHNLSLNR</sequence>
<reference evidence="2" key="1">
    <citation type="submission" date="2022-11" db="EMBL/GenBank/DDBJ databases">
        <authorList>
            <person name="Petersen C."/>
        </authorList>
    </citation>
    <scope>NUCLEOTIDE SEQUENCE</scope>
    <source>
        <strain evidence="2">IBT 26290</strain>
    </source>
</reference>
<dbReference type="Proteomes" id="UP001149163">
    <property type="component" value="Unassembled WGS sequence"/>
</dbReference>
<feature type="compositionally biased region" description="Polar residues" evidence="1">
    <location>
        <begin position="57"/>
        <end position="68"/>
    </location>
</feature>
<evidence type="ECO:0000313" key="3">
    <source>
        <dbReference type="Proteomes" id="UP001149163"/>
    </source>
</evidence>
<gene>
    <name evidence="2" type="ORF">N7482_008431</name>
</gene>
<proteinExistence type="predicted"/>
<comment type="caution">
    <text evidence="2">The sequence shown here is derived from an EMBL/GenBank/DDBJ whole genome shotgun (WGS) entry which is preliminary data.</text>
</comment>
<accession>A0A9W9LHH4</accession>
<evidence type="ECO:0000313" key="2">
    <source>
        <dbReference type="EMBL" id="KAJ5157331.1"/>
    </source>
</evidence>
<name>A0A9W9LHH4_9EURO</name>
<keyword evidence="3" id="KW-1185">Reference proteome</keyword>
<evidence type="ECO:0000256" key="1">
    <source>
        <dbReference type="SAM" id="MobiDB-lite"/>
    </source>
</evidence>
<dbReference type="AlphaFoldDB" id="A0A9W9LHH4"/>
<protein>
    <submittedName>
        <fullName evidence="2">Uncharacterized protein</fullName>
    </submittedName>
</protein>
<dbReference type="GeneID" id="81429731"/>
<dbReference type="OrthoDB" id="4349176at2759"/>
<organism evidence="2 3">
    <name type="scientific">Penicillium canariense</name>
    <dbReference type="NCBI Taxonomy" id="189055"/>
    <lineage>
        <taxon>Eukaryota</taxon>
        <taxon>Fungi</taxon>
        <taxon>Dikarya</taxon>
        <taxon>Ascomycota</taxon>
        <taxon>Pezizomycotina</taxon>
        <taxon>Eurotiomycetes</taxon>
        <taxon>Eurotiomycetidae</taxon>
        <taxon>Eurotiales</taxon>
        <taxon>Aspergillaceae</taxon>
        <taxon>Penicillium</taxon>
    </lineage>
</organism>